<comment type="caution">
    <text evidence="8">The sequence shown here is derived from an EMBL/GenBank/DDBJ whole genome shotgun (WGS) entry which is preliminary data.</text>
</comment>
<dbReference type="SUPFAM" id="SSF54373">
    <property type="entry name" value="FAD-linked reductases, C-terminal domain"/>
    <property type="match status" value="1"/>
</dbReference>
<dbReference type="NCBIfam" id="NF002550">
    <property type="entry name" value="PRK02106.1"/>
    <property type="match status" value="1"/>
</dbReference>
<feature type="domain" description="Glucose-methanol-choline oxidoreductase N-terminal" evidence="6">
    <location>
        <begin position="79"/>
        <end position="102"/>
    </location>
</feature>
<dbReference type="EMBL" id="BAABBP010000004">
    <property type="protein sequence ID" value="GAA3986632.1"/>
    <property type="molecule type" value="Genomic_DNA"/>
</dbReference>
<dbReference type="Pfam" id="PF00732">
    <property type="entry name" value="GMC_oxred_N"/>
    <property type="match status" value="1"/>
</dbReference>
<accession>A0ABP7QRC1</accession>
<dbReference type="InterPro" id="IPR007867">
    <property type="entry name" value="GMC_OxRtase_C"/>
</dbReference>
<name>A0ABP7QRC1_9BURK</name>
<sequence>MYDYIVIGAGSAGSVLAGRLTQERGVRVLLLEAGPRDDSVLIHCPAGLAVMAARGSFNWGETTVAQEGLGGRRGYQPRGKVVGGSSSINAMIYMRGHASDYDYWAAEGNPGWGWADVLPWFKRAEGNERGLDDWHGDSGPLHVADLRSPRRVSRCFVEAGVQAGHARNDDFNGARLEGVGLYQVTHKNGERHSVAKGYLTPHLGRSNLALVTGAHVTRILFDGQRRATGVEYLKDGQVHREQVTREVLLCAGALRSPHILQLSGVGPGDLLQRHGVAVVHDLPGVGQNLHDHPDVVQVMSAPRLTDTFGVSPRGAWNLLRAVLQWRSERTGLLTTNFAEAGGFLKSDPALAVPDLQLHFVVGKLINHGRTPSWGHGYSCHVCLLQPDSRGSVQLASADALAAPLIDPAFLQEERDLQRMVRGVHLMRDILRQPALAALGGRELEYSAQAQTDEAIARFIRDKADTIYHPVGSCRMGPGALDVVDAQLRVHGVQGLRVVDASVMPRITSGNTNAPTVMIAEKAADMICRQAA</sequence>
<evidence type="ECO:0000259" key="6">
    <source>
        <dbReference type="PROSITE" id="PS00623"/>
    </source>
</evidence>
<evidence type="ECO:0000256" key="4">
    <source>
        <dbReference type="ARBA" id="ARBA00022827"/>
    </source>
</evidence>
<evidence type="ECO:0000259" key="7">
    <source>
        <dbReference type="PROSITE" id="PS00624"/>
    </source>
</evidence>
<protein>
    <submittedName>
        <fullName evidence="8">FAD-dependent oxidoreductase</fullName>
    </submittedName>
</protein>
<dbReference type="RefSeq" id="WP_103046169.1">
    <property type="nucleotide sequence ID" value="NZ_BAABBP010000004.1"/>
</dbReference>
<evidence type="ECO:0000313" key="8">
    <source>
        <dbReference type="EMBL" id="GAA3986632.1"/>
    </source>
</evidence>
<evidence type="ECO:0000256" key="1">
    <source>
        <dbReference type="ARBA" id="ARBA00001974"/>
    </source>
</evidence>
<keyword evidence="4 5" id="KW-0274">FAD</keyword>
<dbReference type="InterPro" id="IPR000172">
    <property type="entry name" value="GMC_OxRdtase_N"/>
</dbReference>
<dbReference type="SUPFAM" id="SSF51905">
    <property type="entry name" value="FAD/NAD(P)-binding domain"/>
    <property type="match status" value="1"/>
</dbReference>
<feature type="domain" description="Glucose-methanol-choline oxidoreductase N-terminal" evidence="7">
    <location>
        <begin position="252"/>
        <end position="266"/>
    </location>
</feature>
<comment type="cofactor">
    <cofactor evidence="1">
        <name>FAD</name>
        <dbReference type="ChEBI" id="CHEBI:57692"/>
    </cofactor>
</comment>
<evidence type="ECO:0000256" key="5">
    <source>
        <dbReference type="RuleBase" id="RU003968"/>
    </source>
</evidence>
<evidence type="ECO:0000256" key="3">
    <source>
        <dbReference type="ARBA" id="ARBA00022630"/>
    </source>
</evidence>
<gene>
    <name evidence="8" type="ORF">GCM10022279_07100</name>
</gene>
<dbReference type="PROSITE" id="PS00623">
    <property type="entry name" value="GMC_OXRED_1"/>
    <property type="match status" value="1"/>
</dbReference>
<evidence type="ECO:0000313" key="9">
    <source>
        <dbReference type="Proteomes" id="UP001501627"/>
    </source>
</evidence>
<dbReference type="Gene3D" id="3.50.50.60">
    <property type="entry name" value="FAD/NAD(P)-binding domain"/>
    <property type="match status" value="1"/>
</dbReference>
<comment type="similarity">
    <text evidence="2 5">Belongs to the GMC oxidoreductase family.</text>
</comment>
<dbReference type="PIRSF" id="PIRSF000137">
    <property type="entry name" value="Alcohol_oxidase"/>
    <property type="match status" value="1"/>
</dbReference>
<reference evidence="9" key="1">
    <citation type="journal article" date="2019" name="Int. J. Syst. Evol. Microbiol.">
        <title>The Global Catalogue of Microorganisms (GCM) 10K type strain sequencing project: providing services to taxonomists for standard genome sequencing and annotation.</title>
        <authorList>
            <consortium name="The Broad Institute Genomics Platform"/>
            <consortium name="The Broad Institute Genome Sequencing Center for Infectious Disease"/>
            <person name="Wu L."/>
            <person name="Ma J."/>
        </authorList>
    </citation>
    <scope>NUCLEOTIDE SEQUENCE [LARGE SCALE GENOMIC DNA]</scope>
    <source>
        <strain evidence="9">JCM 17561</strain>
    </source>
</reference>
<dbReference type="Gene3D" id="3.30.560.10">
    <property type="entry name" value="Glucose Oxidase, domain 3"/>
    <property type="match status" value="1"/>
</dbReference>
<dbReference type="PANTHER" id="PTHR11552">
    <property type="entry name" value="GLUCOSE-METHANOL-CHOLINE GMC OXIDOREDUCTASE"/>
    <property type="match status" value="1"/>
</dbReference>
<dbReference type="Proteomes" id="UP001501627">
    <property type="component" value="Unassembled WGS sequence"/>
</dbReference>
<evidence type="ECO:0000256" key="2">
    <source>
        <dbReference type="ARBA" id="ARBA00010790"/>
    </source>
</evidence>
<proteinExistence type="inferred from homology"/>
<organism evidence="8 9">
    <name type="scientific">Comamonas faecalis</name>
    <dbReference type="NCBI Taxonomy" id="1387849"/>
    <lineage>
        <taxon>Bacteria</taxon>
        <taxon>Pseudomonadati</taxon>
        <taxon>Pseudomonadota</taxon>
        <taxon>Betaproteobacteria</taxon>
        <taxon>Burkholderiales</taxon>
        <taxon>Comamonadaceae</taxon>
        <taxon>Comamonas</taxon>
    </lineage>
</organism>
<dbReference type="PROSITE" id="PS00624">
    <property type="entry name" value="GMC_OXRED_2"/>
    <property type="match status" value="1"/>
</dbReference>
<keyword evidence="9" id="KW-1185">Reference proteome</keyword>
<dbReference type="Pfam" id="PF05199">
    <property type="entry name" value="GMC_oxred_C"/>
    <property type="match status" value="1"/>
</dbReference>
<keyword evidence="3 5" id="KW-0285">Flavoprotein</keyword>
<dbReference type="InterPro" id="IPR012132">
    <property type="entry name" value="GMC_OxRdtase"/>
</dbReference>
<dbReference type="PANTHER" id="PTHR11552:SF147">
    <property type="entry name" value="CHOLINE DEHYDROGENASE, MITOCHONDRIAL"/>
    <property type="match status" value="1"/>
</dbReference>
<dbReference type="InterPro" id="IPR036188">
    <property type="entry name" value="FAD/NAD-bd_sf"/>
</dbReference>